<dbReference type="OrthoDB" id="4475657at2"/>
<dbReference type="Proteomes" id="UP000319769">
    <property type="component" value="Unassembled WGS sequence"/>
</dbReference>
<dbReference type="EMBL" id="VMNW02000007">
    <property type="protein sequence ID" value="KAA9164429.1"/>
    <property type="molecule type" value="Genomic_DNA"/>
</dbReference>
<comment type="cofactor">
    <cofactor evidence="1">
        <name>FAD</name>
        <dbReference type="ChEBI" id="CHEBI:57692"/>
    </cofactor>
</comment>
<name>A0A5N0VDK9_9PSEU</name>
<evidence type="ECO:0008006" key="10">
    <source>
        <dbReference type="Google" id="ProtNLM"/>
    </source>
</evidence>
<evidence type="ECO:0000256" key="1">
    <source>
        <dbReference type="ARBA" id="ARBA00001974"/>
    </source>
</evidence>
<reference evidence="8" key="1">
    <citation type="submission" date="2019-09" db="EMBL/GenBank/DDBJ databases">
        <authorList>
            <person name="Teo W.F.A."/>
            <person name="Duangmal K."/>
        </authorList>
    </citation>
    <scope>NUCLEOTIDE SEQUENCE [LARGE SCALE GENOMIC DNA]</scope>
    <source>
        <strain evidence="8">K81G1</strain>
    </source>
</reference>
<evidence type="ECO:0000313" key="8">
    <source>
        <dbReference type="EMBL" id="KAA9164429.1"/>
    </source>
</evidence>
<proteinExistence type="predicted"/>
<dbReference type="InterPro" id="IPR016156">
    <property type="entry name" value="FAD/NAD-linked_Rdtase_dimer_sf"/>
</dbReference>
<dbReference type="Pfam" id="PF07992">
    <property type="entry name" value="Pyr_redox_2"/>
    <property type="match status" value="1"/>
</dbReference>
<gene>
    <name evidence="8" type="ORF">FPZ12_007500</name>
</gene>
<evidence type="ECO:0000259" key="6">
    <source>
        <dbReference type="Pfam" id="PF07992"/>
    </source>
</evidence>
<evidence type="ECO:0000259" key="7">
    <source>
        <dbReference type="Pfam" id="PF14759"/>
    </source>
</evidence>
<dbReference type="Pfam" id="PF14759">
    <property type="entry name" value="Reductase_C"/>
    <property type="match status" value="1"/>
</dbReference>
<dbReference type="GO" id="GO:0005737">
    <property type="term" value="C:cytoplasm"/>
    <property type="evidence" value="ECO:0007669"/>
    <property type="project" value="TreeGrafter"/>
</dbReference>
<feature type="compositionally biased region" description="Basic residues" evidence="5">
    <location>
        <begin position="1"/>
        <end position="19"/>
    </location>
</feature>
<dbReference type="PRINTS" id="PR00411">
    <property type="entry name" value="PNDRDTASEI"/>
</dbReference>
<dbReference type="Gene3D" id="3.30.390.30">
    <property type="match status" value="1"/>
</dbReference>
<evidence type="ECO:0000256" key="2">
    <source>
        <dbReference type="ARBA" id="ARBA00022630"/>
    </source>
</evidence>
<keyword evidence="3" id="KW-0274">FAD</keyword>
<dbReference type="PANTHER" id="PTHR43557:SF2">
    <property type="entry name" value="RIESKE DOMAIN-CONTAINING PROTEIN-RELATED"/>
    <property type="match status" value="1"/>
</dbReference>
<sequence>MAAGRRVRHRPRRRGAFRFRARDPQLPRRPAGPAGDPGDSGTARAEGRVRVLRPGPGPGLPQGQQHDDRSRVAAGRPRAGRREVTEVDGRPIVIVGAGHAGVQTAARLAELGRETVLIDQDEALPYERPPLSKDVLKGAVTTPNPLRKADFYAARGIARIGGKRVARVLRDSREIEFADGERLRYGKLILATGSTARTLPVPGSDLRGVRTLKTAADASALRGELAPGRRVVLVGAGYVGLEVAAAARSLGCAVTVIEAQDRVMSRVTSDVVSRFYEDLHRAEGTRFVFGEGVTAFEGAGAVEKVVTSSGEVHEADVVVAGIGVVPNQSLAEEAGLACADGVLVDRQCRTSDPDVYAVGDVVRQVCPEEGIDRRLESVQSAVAQGIAAADAIAGSDRVKAEVPWFWTVQHGVRLQTAGLREPGDEVLLRGTPGQGRFSVLYLRDGRLAAIDTVGSARDFAPARKLIASGALIDRGLAADPGVKLSQAQYLATV</sequence>
<protein>
    <recommendedName>
        <fullName evidence="10">Pyridine nucleotide-disulfide oxidoreductase</fullName>
    </recommendedName>
</protein>
<accession>A0A5N0VDK9</accession>
<dbReference type="PANTHER" id="PTHR43557">
    <property type="entry name" value="APOPTOSIS-INDUCING FACTOR 1"/>
    <property type="match status" value="1"/>
</dbReference>
<dbReference type="Gene3D" id="3.50.50.60">
    <property type="entry name" value="FAD/NAD(P)-binding domain"/>
    <property type="match status" value="2"/>
</dbReference>
<dbReference type="SUPFAM" id="SSF51905">
    <property type="entry name" value="FAD/NAD(P)-binding domain"/>
    <property type="match status" value="1"/>
</dbReference>
<feature type="compositionally biased region" description="Low complexity" evidence="5">
    <location>
        <begin position="28"/>
        <end position="41"/>
    </location>
</feature>
<evidence type="ECO:0000256" key="5">
    <source>
        <dbReference type="SAM" id="MobiDB-lite"/>
    </source>
</evidence>
<evidence type="ECO:0000256" key="3">
    <source>
        <dbReference type="ARBA" id="ARBA00022827"/>
    </source>
</evidence>
<dbReference type="InterPro" id="IPR050446">
    <property type="entry name" value="FAD-oxidoreductase/Apoptosis"/>
</dbReference>
<keyword evidence="2" id="KW-0285">Flavoprotein</keyword>
<evidence type="ECO:0000256" key="4">
    <source>
        <dbReference type="ARBA" id="ARBA00023002"/>
    </source>
</evidence>
<keyword evidence="9" id="KW-1185">Reference proteome</keyword>
<comment type="caution">
    <text evidence="8">The sequence shown here is derived from an EMBL/GenBank/DDBJ whole genome shotgun (WGS) entry which is preliminary data.</text>
</comment>
<feature type="region of interest" description="Disordered" evidence="5">
    <location>
        <begin position="1"/>
        <end position="83"/>
    </location>
</feature>
<dbReference type="SUPFAM" id="SSF55424">
    <property type="entry name" value="FAD/NAD-linked reductases, dimerisation (C-terminal) domain"/>
    <property type="match status" value="1"/>
</dbReference>
<dbReference type="PRINTS" id="PR00368">
    <property type="entry name" value="FADPNR"/>
</dbReference>
<dbReference type="InterPro" id="IPR036188">
    <property type="entry name" value="FAD/NAD-bd_sf"/>
</dbReference>
<dbReference type="InterPro" id="IPR028202">
    <property type="entry name" value="Reductase_C"/>
</dbReference>
<feature type="domain" description="FAD/NAD(P)-binding" evidence="6">
    <location>
        <begin position="92"/>
        <end position="385"/>
    </location>
</feature>
<evidence type="ECO:0000313" key="9">
    <source>
        <dbReference type="Proteomes" id="UP000319769"/>
    </source>
</evidence>
<keyword evidence="4" id="KW-0560">Oxidoreductase</keyword>
<dbReference type="AlphaFoldDB" id="A0A5N0VDK9"/>
<dbReference type="InterPro" id="IPR023753">
    <property type="entry name" value="FAD/NAD-binding_dom"/>
</dbReference>
<feature type="domain" description="Reductase C-terminal" evidence="7">
    <location>
        <begin position="404"/>
        <end position="486"/>
    </location>
</feature>
<organism evidence="8 9">
    <name type="scientific">Amycolatopsis acidicola</name>
    <dbReference type="NCBI Taxonomy" id="2596893"/>
    <lineage>
        <taxon>Bacteria</taxon>
        <taxon>Bacillati</taxon>
        <taxon>Actinomycetota</taxon>
        <taxon>Actinomycetes</taxon>
        <taxon>Pseudonocardiales</taxon>
        <taxon>Pseudonocardiaceae</taxon>
        <taxon>Amycolatopsis</taxon>
    </lineage>
</organism>
<dbReference type="GO" id="GO:0016651">
    <property type="term" value="F:oxidoreductase activity, acting on NAD(P)H"/>
    <property type="evidence" value="ECO:0007669"/>
    <property type="project" value="TreeGrafter"/>
</dbReference>